<evidence type="ECO:0008006" key="4">
    <source>
        <dbReference type="Google" id="ProtNLM"/>
    </source>
</evidence>
<keyword evidence="3" id="KW-1185">Reference proteome</keyword>
<evidence type="ECO:0000313" key="2">
    <source>
        <dbReference type="EMBL" id="THV07869.1"/>
    </source>
</evidence>
<gene>
    <name evidence="2" type="ORF">K435DRAFT_788208</name>
</gene>
<feature type="signal peptide" evidence="1">
    <location>
        <begin position="1"/>
        <end position="22"/>
    </location>
</feature>
<dbReference type="AlphaFoldDB" id="A0A4S8MYQ5"/>
<evidence type="ECO:0000313" key="3">
    <source>
        <dbReference type="Proteomes" id="UP000297245"/>
    </source>
</evidence>
<reference evidence="2 3" key="1">
    <citation type="journal article" date="2019" name="Nat. Ecol. Evol.">
        <title>Megaphylogeny resolves global patterns of mushroom evolution.</title>
        <authorList>
            <person name="Varga T."/>
            <person name="Krizsan K."/>
            <person name="Foldi C."/>
            <person name="Dima B."/>
            <person name="Sanchez-Garcia M."/>
            <person name="Sanchez-Ramirez S."/>
            <person name="Szollosi G.J."/>
            <person name="Szarkandi J.G."/>
            <person name="Papp V."/>
            <person name="Albert L."/>
            <person name="Andreopoulos W."/>
            <person name="Angelini C."/>
            <person name="Antonin V."/>
            <person name="Barry K.W."/>
            <person name="Bougher N.L."/>
            <person name="Buchanan P."/>
            <person name="Buyck B."/>
            <person name="Bense V."/>
            <person name="Catcheside P."/>
            <person name="Chovatia M."/>
            <person name="Cooper J."/>
            <person name="Damon W."/>
            <person name="Desjardin D."/>
            <person name="Finy P."/>
            <person name="Geml J."/>
            <person name="Haridas S."/>
            <person name="Hughes K."/>
            <person name="Justo A."/>
            <person name="Karasinski D."/>
            <person name="Kautmanova I."/>
            <person name="Kiss B."/>
            <person name="Kocsube S."/>
            <person name="Kotiranta H."/>
            <person name="LaButti K.M."/>
            <person name="Lechner B.E."/>
            <person name="Liimatainen K."/>
            <person name="Lipzen A."/>
            <person name="Lukacs Z."/>
            <person name="Mihaltcheva S."/>
            <person name="Morgado L.N."/>
            <person name="Niskanen T."/>
            <person name="Noordeloos M.E."/>
            <person name="Ohm R.A."/>
            <person name="Ortiz-Santana B."/>
            <person name="Ovrebo C."/>
            <person name="Racz N."/>
            <person name="Riley R."/>
            <person name="Savchenko A."/>
            <person name="Shiryaev A."/>
            <person name="Soop K."/>
            <person name="Spirin V."/>
            <person name="Szebenyi C."/>
            <person name="Tomsovsky M."/>
            <person name="Tulloss R.E."/>
            <person name="Uehling J."/>
            <person name="Grigoriev I.V."/>
            <person name="Vagvolgyi C."/>
            <person name="Papp T."/>
            <person name="Martin F.M."/>
            <person name="Miettinen O."/>
            <person name="Hibbett D.S."/>
            <person name="Nagy L.G."/>
        </authorList>
    </citation>
    <scope>NUCLEOTIDE SEQUENCE [LARGE SCALE GENOMIC DNA]</scope>
    <source>
        <strain evidence="2 3">CBS 962.96</strain>
    </source>
</reference>
<sequence length="179" mass="20976">MYMLVFFFLFLLFLCKWRRVTGGTQTQPTWIRTQEIGRRQGRRDDWSARDLGAEELEASFEVPFRWVLFLRLRAMVSTLNDAHTIVVHRPTAPTSLAANVQSYSPEMSNVLLDHEGPYARRLALTLASLLNLEYEYIALHRDVGETELKQVRWFQPTLERPKSQRCTESLEKVARYVKI</sequence>
<accession>A0A4S8MYQ5</accession>
<feature type="chain" id="PRO_5020584434" description="GST N-terminal domain-containing protein" evidence="1">
    <location>
        <begin position="23"/>
        <end position="179"/>
    </location>
</feature>
<dbReference type="Proteomes" id="UP000297245">
    <property type="component" value="Unassembled WGS sequence"/>
</dbReference>
<dbReference type="OrthoDB" id="5186at2759"/>
<keyword evidence="1" id="KW-0732">Signal</keyword>
<organism evidence="2 3">
    <name type="scientific">Dendrothele bispora (strain CBS 962.96)</name>
    <dbReference type="NCBI Taxonomy" id="1314807"/>
    <lineage>
        <taxon>Eukaryota</taxon>
        <taxon>Fungi</taxon>
        <taxon>Dikarya</taxon>
        <taxon>Basidiomycota</taxon>
        <taxon>Agaricomycotina</taxon>
        <taxon>Agaricomycetes</taxon>
        <taxon>Agaricomycetidae</taxon>
        <taxon>Agaricales</taxon>
        <taxon>Agaricales incertae sedis</taxon>
        <taxon>Dendrothele</taxon>
    </lineage>
</organism>
<dbReference type="EMBL" id="ML179036">
    <property type="protein sequence ID" value="THV07869.1"/>
    <property type="molecule type" value="Genomic_DNA"/>
</dbReference>
<evidence type="ECO:0000256" key="1">
    <source>
        <dbReference type="SAM" id="SignalP"/>
    </source>
</evidence>
<protein>
    <recommendedName>
        <fullName evidence="4">GST N-terminal domain-containing protein</fullName>
    </recommendedName>
</protein>
<name>A0A4S8MYQ5_DENBC</name>
<proteinExistence type="predicted"/>